<dbReference type="GO" id="GO:0005829">
    <property type="term" value="C:cytosol"/>
    <property type="evidence" value="ECO:0007669"/>
    <property type="project" value="TreeGrafter"/>
</dbReference>
<evidence type="ECO:0000313" key="3">
    <source>
        <dbReference type="Proteomes" id="UP000270616"/>
    </source>
</evidence>
<dbReference type="AlphaFoldDB" id="A0A3N3ZWR3"/>
<dbReference type="GO" id="GO:0016740">
    <property type="term" value="F:transferase activity"/>
    <property type="evidence" value="ECO:0007669"/>
    <property type="project" value="UniProtKB-KW"/>
</dbReference>
<keyword evidence="3" id="KW-1185">Reference proteome</keyword>
<dbReference type="PROSITE" id="PS51273">
    <property type="entry name" value="GATASE_TYPE_1"/>
    <property type="match status" value="1"/>
</dbReference>
<reference evidence="2 3" key="1">
    <citation type="submission" date="2018-10" db="EMBL/GenBank/DDBJ databases">
        <title>Kocuria sp. M5W7-7, whole genome shotgun sequence.</title>
        <authorList>
            <person name="Tuo L."/>
        </authorList>
    </citation>
    <scope>NUCLEOTIDE SEQUENCE [LARGE SCALE GENOMIC DNA]</scope>
    <source>
        <strain evidence="2 3">M5W7-7</strain>
    </source>
</reference>
<dbReference type="NCBIfam" id="NF005743">
    <property type="entry name" value="PRK07567.1"/>
    <property type="match status" value="1"/>
</dbReference>
<gene>
    <name evidence="2" type="ORF">EDL96_08725</name>
</gene>
<evidence type="ECO:0000313" key="2">
    <source>
        <dbReference type="EMBL" id="ROZ62900.1"/>
    </source>
</evidence>
<dbReference type="PANTHER" id="PTHR42695">
    <property type="entry name" value="GLUTAMINE AMIDOTRANSFERASE YLR126C-RELATED"/>
    <property type="match status" value="1"/>
</dbReference>
<dbReference type="OrthoDB" id="5196541at2"/>
<dbReference type="InterPro" id="IPR017926">
    <property type="entry name" value="GATASE"/>
</dbReference>
<keyword evidence="2" id="KW-0808">Transferase</keyword>
<sequence length="249" mass="27435">MLPFLLVSTRPEDTIADEEHETMCRFAGLEPSQLHRLRLEQGEEASRELAALDLSRYSGVLVGGSPFNTSLPQAEKSATQVRVELSLGELLDRVMADRIPFFGACYGVGTLGVHQGGIVDGTYGEDVGAIEVTVTDDGARDPLLAALPRRFHAFVGHKEAIRELPPNAVLLATGETCPVQMFRVGTHAYATQFHPELDEPALIGRIEAYKHHGYFRLEDAESVKQHVKDGPKVHVPSLLLREFVRVFAR</sequence>
<dbReference type="RefSeq" id="WP_123825408.1">
    <property type="nucleotide sequence ID" value="NZ_RKMF01000010.1"/>
</dbReference>
<dbReference type="CDD" id="cd01741">
    <property type="entry name" value="GATase1_1"/>
    <property type="match status" value="1"/>
</dbReference>
<dbReference type="PANTHER" id="PTHR42695:SF5">
    <property type="entry name" value="GLUTAMINE AMIDOTRANSFERASE YLR126C-RELATED"/>
    <property type="match status" value="1"/>
</dbReference>
<protein>
    <submittedName>
        <fullName evidence="2">Glutamine amidotransferase</fullName>
    </submittedName>
</protein>
<name>A0A3N3ZWR3_9MICC</name>
<feature type="domain" description="Glutamine amidotransferase" evidence="1">
    <location>
        <begin position="54"/>
        <end position="197"/>
    </location>
</feature>
<dbReference type="Proteomes" id="UP000270616">
    <property type="component" value="Unassembled WGS sequence"/>
</dbReference>
<organism evidence="2 3">
    <name type="scientific">Kocuria soli</name>
    <dbReference type="NCBI Taxonomy" id="2485125"/>
    <lineage>
        <taxon>Bacteria</taxon>
        <taxon>Bacillati</taxon>
        <taxon>Actinomycetota</taxon>
        <taxon>Actinomycetes</taxon>
        <taxon>Micrococcales</taxon>
        <taxon>Micrococcaceae</taxon>
        <taxon>Kocuria</taxon>
    </lineage>
</organism>
<comment type="caution">
    <text evidence="2">The sequence shown here is derived from an EMBL/GenBank/DDBJ whole genome shotgun (WGS) entry which is preliminary data.</text>
</comment>
<accession>A0A3N3ZWR3</accession>
<dbReference type="Gene3D" id="3.40.50.880">
    <property type="match status" value="1"/>
</dbReference>
<dbReference type="InterPro" id="IPR029062">
    <property type="entry name" value="Class_I_gatase-like"/>
</dbReference>
<dbReference type="SUPFAM" id="SSF52317">
    <property type="entry name" value="Class I glutamine amidotransferase-like"/>
    <property type="match status" value="1"/>
</dbReference>
<proteinExistence type="predicted"/>
<dbReference type="InterPro" id="IPR044992">
    <property type="entry name" value="ChyE-like"/>
</dbReference>
<evidence type="ECO:0000259" key="1">
    <source>
        <dbReference type="Pfam" id="PF00117"/>
    </source>
</evidence>
<keyword evidence="2" id="KW-0315">Glutamine amidotransferase</keyword>
<dbReference type="Pfam" id="PF00117">
    <property type="entry name" value="GATase"/>
    <property type="match status" value="1"/>
</dbReference>
<dbReference type="EMBL" id="RKMF01000010">
    <property type="protein sequence ID" value="ROZ62900.1"/>
    <property type="molecule type" value="Genomic_DNA"/>
</dbReference>